<keyword evidence="2" id="KW-1185">Reference proteome</keyword>
<comment type="caution">
    <text evidence="1">The sequence shown here is derived from an EMBL/GenBank/DDBJ whole genome shotgun (WGS) entry which is preliminary data.</text>
</comment>
<evidence type="ECO:0000313" key="2">
    <source>
        <dbReference type="Proteomes" id="UP001164539"/>
    </source>
</evidence>
<sequence length="905" mass="103385">MGNVCSISISCDAIFSRCIDCCVRKATFACQLEDNLDALKNALEDLIQARNDVMTRVLIAEQQHMKRLNRVQLWLTRVQAEEIEVSQLLQGIKSQQTENVGIGGFCSRNYKSTYKFGKKVDKKLKFVATLMSEGSDFQVVAERIPEVVVDERPSEPMIFGLESTFDKVWKCLAEEQVGIIGLYGMGGVGKTTLLTQINNKFFDTQNGFDVVMWIVVSKDLQIDKIQENIGKRIGLFDELWRNKSPEEKAIDIFKFLNKRKFVLLLDDVWERVDLIKVGVPVPSSKFSSKVVFTTRFIDICGLMEAHRKFKVECLQNEEAWKLFQNKVGEETLDSHPDIPELAKIVTKECGGLPLALITIGRAMAYKKTPEEWNYAIQVLKRSASEFPGMGKEVYPLLKFSYDSLSSDTIRSCLLYCCLFPEDYSISKSHLIDCWIGEGFLDEFDRNEAQYKGYYIIGVLLHACLVEEEADRIKMHDVIRDMGLWIASDIEKENIMVQAGGGLTVLPEVTKWQGVRRMSMMENEIEDLLETSTFPHLLTLFLNSNRLMTIKCDFFHSMPLLKVLDLSCNRFLNALPSGISNLVSLQYLNLSRTSIKELPEELKLLANLKCLNLEHMIFLRTIPHQMICNFSMLHVFKMFSYNSPIYIAPDSVLCGGHEFLVEELLGLKHLNMLSITLKGTHALQRFLSSHMLQNCTQSLSLQLIDDSKSLSILTLAHMKHLQALHLVSENLKELKIDCKGEDVPEAPKPHDFHSLHTVDINSCVKLRHLTWLAFAPSLKFLYVSNCSSMEDIISAETLVEVSEMVRNLNLFAKLELLKLENLENLKSIYWDALPFSHLKEISVIGCPKLLKLPLNSNSTKDHKFLVKGQKSWWDELQWEDEATQNAFHPVSNMFEDFSAIFEFDFC</sequence>
<name>A0ACC1Y4X1_MELAZ</name>
<organism evidence="1 2">
    <name type="scientific">Melia azedarach</name>
    <name type="common">Chinaberry tree</name>
    <dbReference type="NCBI Taxonomy" id="155640"/>
    <lineage>
        <taxon>Eukaryota</taxon>
        <taxon>Viridiplantae</taxon>
        <taxon>Streptophyta</taxon>
        <taxon>Embryophyta</taxon>
        <taxon>Tracheophyta</taxon>
        <taxon>Spermatophyta</taxon>
        <taxon>Magnoliopsida</taxon>
        <taxon>eudicotyledons</taxon>
        <taxon>Gunneridae</taxon>
        <taxon>Pentapetalae</taxon>
        <taxon>rosids</taxon>
        <taxon>malvids</taxon>
        <taxon>Sapindales</taxon>
        <taxon>Meliaceae</taxon>
        <taxon>Melia</taxon>
    </lineage>
</organism>
<dbReference type="EMBL" id="CM051398">
    <property type="protein sequence ID" value="KAJ4718257.1"/>
    <property type="molecule type" value="Genomic_DNA"/>
</dbReference>
<proteinExistence type="predicted"/>
<accession>A0ACC1Y4X1</accession>
<evidence type="ECO:0000313" key="1">
    <source>
        <dbReference type="EMBL" id="KAJ4718257.1"/>
    </source>
</evidence>
<dbReference type="Proteomes" id="UP001164539">
    <property type="component" value="Chromosome 5"/>
</dbReference>
<protein>
    <submittedName>
        <fullName evidence="1">Disease resistance protein</fullName>
    </submittedName>
</protein>
<reference evidence="1 2" key="1">
    <citation type="journal article" date="2023" name="Science">
        <title>Complex scaffold remodeling in plant triterpene biosynthesis.</title>
        <authorList>
            <person name="De La Pena R."/>
            <person name="Hodgson H."/>
            <person name="Liu J.C."/>
            <person name="Stephenson M.J."/>
            <person name="Martin A.C."/>
            <person name="Owen C."/>
            <person name="Harkess A."/>
            <person name="Leebens-Mack J."/>
            <person name="Jimenez L.E."/>
            <person name="Osbourn A."/>
            <person name="Sattely E.S."/>
        </authorList>
    </citation>
    <scope>NUCLEOTIDE SEQUENCE [LARGE SCALE GENOMIC DNA]</scope>
    <source>
        <strain evidence="2">cv. JPN11</strain>
        <tissue evidence="1">Leaf</tissue>
    </source>
</reference>
<gene>
    <name evidence="1" type="ORF">OWV82_009961</name>
</gene>